<dbReference type="PROSITE" id="PS51763">
    <property type="entry name" value="CBM10"/>
    <property type="match status" value="2"/>
</dbReference>
<evidence type="ECO:0000313" key="7">
    <source>
        <dbReference type="EMBL" id="ORY62748.1"/>
    </source>
</evidence>
<dbReference type="Pfam" id="PF02013">
    <property type="entry name" value="CBM_10"/>
    <property type="match status" value="1"/>
</dbReference>
<dbReference type="InterPro" id="IPR002883">
    <property type="entry name" value="CBM10/Dockerin_dom"/>
</dbReference>
<dbReference type="GO" id="GO:0016787">
    <property type="term" value="F:hydrolase activity"/>
    <property type="evidence" value="ECO:0007669"/>
    <property type="project" value="UniProtKB-KW"/>
</dbReference>
<keyword evidence="3" id="KW-0378">Hydrolase</keyword>
<feature type="chain" id="PRO_5012146787" description="CBM10 domain-containing protein" evidence="5">
    <location>
        <begin position="20"/>
        <end position="678"/>
    </location>
</feature>
<evidence type="ECO:0000313" key="8">
    <source>
        <dbReference type="Proteomes" id="UP000193920"/>
    </source>
</evidence>
<evidence type="ECO:0000256" key="2">
    <source>
        <dbReference type="ARBA" id="ARBA00022737"/>
    </source>
</evidence>
<gene>
    <name evidence="7" type="ORF">LY90DRAFT_505319</name>
</gene>
<evidence type="ECO:0000259" key="6">
    <source>
        <dbReference type="PROSITE" id="PS51763"/>
    </source>
</evidence>
<evidence type="ECO:0000256" key="3">
    <source>
        <dbReference type="ARBA" id="ARBA00022801"/>
    </source>
</evidence>
<feature type="domain" description="CBM10" evidence="6">
    <location>
        <begin position="602"/>
        <end position="640"/>
    </location>
</feature>
<sequence length="678" mass="78300">MRFNSYIFVSALCIGLAKANFFEGFQRPELFEITELNMPTIRLNIDDEAYNRFQLTYKCMYDTHPLNDIENEDCYSASWNKYNEILESLVTDNIVDTSKLTIEQQDLINNKQEISYDDFKSIITAASSLPMKEIFSQRNLYAYIPLFEEKKASLEFTLNGETIVKEKVKITVGGKYTQNFEKPQFNVNIKDDSLYGIKHLRLRSEVIDPSFLRSKLGSDLTTVLGFPSNHATYSKVFLNNDDMGLYLLRDAIKANWVEYNFGVANTTSLYTCDLMYGDSLFYNCVNEETEEKDEDITNFSNQIENAKTVEELDQFFDTDLYIKWQAYKYLTGSWDHVTNQHNQYLYKDGDKWLDILYDFDSDLGAYKIPVPAQTFSEESLEMDFPIYKLIGLNDNHPKLVEYIKEMVTTYFNPVKVFPHIDELVEYLYPYVVEDRTPEDDPTARPGHYLRSDHKIENGFTADDFLKNSEFTNIFLNKYYTETNYDVDEIFGVKRWIIERFRFVCTLYSIDCSFASEYLEGGSFEIPNTESTDVVLEEHKEGCSSSGYICCRTTDCEVVSSDEAGDWCMEGNLWCLISKNRLMDKKIAEENSSAANPSTNDGECWSLAEGYPCCQHATKVENIDEQGRKWSVENDDWCGIIEQEVPQSAAVSLQSAVRPQPAVGPRPTQRPGENPFNHI</sequence>
<dbReference type="SUPFAM" id="SSF64571">
    <property type="entry name" value="Cellulose docking domain, dockering"/>
    <property type="match status" value="2"/>
</dbReference>
<organism evidence="7 8">
    <name type="scientific">Neocallimastix californiae</name>
    <dbReference type="NCBI Taxonomy" id="1754190"/>
    <lineage>
        <taxon>Eukaryota</taxon>
        <taxon>Fungi</taxon>
        <taxon>Fungi incertae sedis</taxon>
        <taxon>Chytridiomycota</taxon>
        <taxon>Chytridiomycota incertae sedis</taxon>
        <taxon>Neocallimastigomycetes</taxon>
        <taxon>Neocallimastigales</taxon>
        <taxon>Neocallimastigaceae</taxon>
        <taxon>Neocallimastix</taxon>
    </lineage>
</organism>
<proteinExistence type="predicted"/>
<protein>
    <recommendedName>
        <fullName evidence="6">CBM10 domain-containing protein</fullName>
    </recommendedName>
</protein>
<dbReference type="Pfam" id="PF08757">
    <property type="entry name" value="CotH"/>
    <property type="match status" value="1"/>
</dbReference>
<dbReference type="OrthoDB" id="10267127at2759"/>
<dbReference type="PANTHER" id="PTHR40050">
    <property type="entry name" value="INNER SPORE COAT PROTEIN H"/>
    <property type="match status" value="1"/>
</dbReference>
<dbReference type="PANTHER" id="PTHR40050:SF1">
    <property type="entry name" value="INNER SPORE COAT PROTEIN H"/>
    <property type="match status" value="1"/>
</dbReference>
<dbReference type="Gene3D" id="3.90.1220.10">
    <property type="entry name" value="Cellulose docking domain, dockering"/>
    <property type="match status" value="2"/>
</dbReference>
<feature type="signal peptide" evidence="5">
    <location>
        <begin position="1"/>
        <end position="19"/>
    </location>
</feature>
<accession>A0A1Y2DU00</accession>
<dbReference type="EMBL" id="MCOG01000057">
    <property type="protein sequence ID" value="ORY62748.1"/>
    <property type="molecule type" value="Genomic_DNA"/>
</dbReference>
<dbReference type="InterPro" id="IPR014867">
    <property type="entry name" value="Spore_coat_CotH_CotH2/3/7"/>
</dbReference>
<dbReference type="STRING" id="1754190.A0A1Y2DU00"/>
<name>A0A1Y2DU00_9FUNG</name>
<feature type="region of interest" description="Disordered" evidence="4">
    <location>
        <begin position="654"/>
        <end position="678"/>
    </location>
</feature>
<evidence type="ECO:0000256" key="4">
    <source>
        <dbReference type="SAM" id="MobiDB-lite"/>
    </source>
</evidence>
<comment type="caution">
    <text evidence="7">The sequence shown here is derived from an EMBL/GenBank/DDBJ whole genome shotgun (WGS) entry which is preliminary data.</text>
</comment>
<dbReference type="AlphaFoldDB" id="A0A1Y2DU00"/>
<evidence type="ECO:0000256" key="5">
    <source>
        <dbReference type="SAM" id="SignalP"/>
    </source>
</evidence>
<reference evidence="7 8" key="1">
    <citation type="submission" date="2016-08" db="EMBL/GenBank/DDBJ databases">
        <title>A Parts List for Fungal Cellulosomes Revealed by Comparative Genomics.</title>
        <authorList>
            <consortium name="DOE Joint Genome Institute"/>
            <person name="Haitjema C.H."/>
            <person name="Gilmore S.P."/>
            <person name="Henske J.K."/>
            <person name="Solomon K.V."/>
            <person name="De Groot R."/>
            <person name="Kuo A."/>
            <person name="Mondo S.J."/>
            <person name="Salamov A.A."/>
            <person name="Labutti K."/>
            <person name="Zhao Z."/>
            <person name="Chiniquy J."/>
            <person name="Barry K."/>
            <person name="Brewer H.M."/>
            <person name="Purvine S.O."/>
            <person name="Wright A.T."/>
            <person name="Boxma B."/>
            <person name="Van Alen T."/>
            <person name="Hackstein J.H."/>
            <person name="Baker S.E."/>
            <person name="Grigoriev I.V."/>
            <person name="O'Malley M.A."/>
        </authorList>
    </citation>
    <scope>NUCLEOTIDE SEQUENCE [LARGE SCALE GENOMIC DNA]</scope>
    <source>
        <strain evidence="7 8">G1</strain>
    </source>
</reference>
<dbReference type="InterPro" id="IPR009034">
    <property type="entry name" value="Dockerin_dom_fun_sf"/>
</dbReference>
<keyword evidence="2" id="KW-0677">Repeat</keyword>
<feature type="domain" description="CBM10" evidence="6">
    <location>
        <begin position="541"/>
        <end position="577"/>
    </location>
</feature>
<dbReference type="Proteomes" id="UP000193920">
    <property type="component" value="Unassembled WGS sequence"/>
</dbReference>
<keyword evidence="8" id="KW-1185">Reference proteome</keyword>
<evidence type="ECO:0000256" key="1">
    <source>
        <dbReference type="ARBA" id="ARBA00022729"/>
    </source>
</evidence>
<keyword evidence="1 5" id="KW-0732">Signal</keyword>